<accession>A0AA95EWH2</accession>
<evidence type="ECO:0000313" key="2">
    <source>
        <dbReference type="EMBL" id="WEK54154.1"/>
    </source>
</evidence>
<dbReference type="PANTHER" id="PTHR43312">
    <property type="entry name" value="D-THREO-ALDOSE 1-DEHYDROGENASE"/>
    <property type="match status" value="1"/>
</dbReference>
<dbReference type="Gene3D" id="3.20.20.100">
    <property type="entry name" value="NADP-dependent oxidoreductase domain"/>
    <property type="match status" value="1"/>
</dbReference>
<dbReference type="EMBL" id="CP119317">
    <property type="protein sequence ID" value="WEK54154.1"/>
    <property type="molecule type" value="Genomic_DNA"/>
</dbReference>
<evidence type="ECO:0000259" key="1">
    <source>
        <dbReference type="Pfam" id="PF00248"/>
    </source>
</evidence>
<protein>
    <submittedName>
        <fullName evidence="2">Aldo/keto reductase</fullName>
    </submittedName>
</protein>
<dbReference type="InterPro" id="IPR023210">
    <property type="entry name" value="NADP_OxRdtase_dom"/>
</dbReference>
<keyword evidence="3" id="KW-1185">Reference proteome</keyword>
<evidence type="ECO:0000313" key="3">
    <source>
        <dbReference type="Proteomes" id="UP001178662"/>
    </source>
</evidence>
<dbReference type="SUPFAM" id="SSF51430">
    <property type="entry name" value="NAD(P)-linked oxidoreductase"/>
    <property type="match status" value="1"/>
</dbReference>
<gene>
    <name evidence="2" type="ORF">P0Y55_16585</name>
</gene>
<dbReference type="Proteomes" id="UP001178662">
    <property type="component" value="Chromosome"/>
</dbReference>
<dbReference type="Pfam" id="PF00248">
    <property type="entry name" value="Aldo_ket_red"/>
    <property type="match status" value="1"/>
</dbReference>
<proteinExistence type="predicted"/>
<dbReference type="AlphaFoldDB" id="A0AA95EWH2"/>
<name>A0AA95EWH2_9BACL</name>
<reference evidence="2" key="1">
    <citation type="submission" date="2023-03" db="EMBL/GenBank/DDBJ databases">
        <title>Andean soil-derived lignocellulolytic bacterial consortium as a source of novel taxa and putative plastic-active enzymes.</title>
        <authorList>
            <person name="Diaz-Garcia L."/>
            <person name="Chuvochina M."/>
            <person name="Feuerriegel G."/>
            <person name="Bunk B."/>
            <person name="Sproer C."/>
            <person name="Streit W.R."/>
            <person name="Rodriguez L.M."/>
            <person name="Overmann J."/>
            <person name="Jimenez D.J."/>
        </authorList>
    </citation>
    <scope>NUCLEOTIDE SEQUENCE</scope>
    <source>
        <strain evidence="2">MAG 2441</strain>
    </source>
</reference>
<feature type="domain" description="NADP-dependent oxidoreductase" evidence="1">
    <location>
        <begin position="22"/>
        <end position="288"/>
    </location>
</feature>
<sequence>MTNHHDKQRSLSFGRTGLKVSAIGFGAGHIGDPDQIDEREANKLLNEVLDAGVTLIDTARGYGLSEERIGKYISARRDEYVLSTKVGYGIEGYEDWTYDCIIAGVDHALRLLKTDVLDIVHLHSCPLETLRQGEVIEALHKAVEAGKVRVAAYSGENEDLDFAIATGAFSSLQFSVNLFDQRSIDRQLSEADRQQLGVIAKRPIANAPWRFEEHPVGLYCEAYWLRMKQMGIEPGDMSWNEMAIRFSAFQTGVSSCILGTSNISHLREQLRYIDHGPLPEQVETEIREAFRRHDQNWIGQI</sequence>
<dbReference type="InterPro" id="IPR053135">
    <property type="entry name" value="AKR2_Oxidoreductase"/>
</dbReference>
<dbReference type="PANTHER" id="PTHR43312:SF1">
    <property type="entry name" value="NADP-DEPENDENT OXIDOREDUCTASE DOMAIN-CONTAINING PROTEIN"/>
    <property type="match status" value="1"/>
</dbReference>
<organism evidence="2 3">
    <name type="scientific">Candidatus Cohnella colombiensis</name>
    <dbReference type="NCBI Taxonomy" id="3121368"/>
    <lineage>
        <taxon>Bacteria</taxon>
        <taxon>Bacillati</taxon>
        <taxon>Bacillota</taxon>
        <taxon>Bacilli</taxon>
        <taxon>Bacillales</taxon>
        <taxon>Paenibacillaceae</taxon>
        <taxon>Cohnella</taxon>
    </lineage>
</organism>
<dbReference type="InterPro" id="IPR036812">
    <property type="entry name" value="NAD(P)_OxRdtase_dom_sf"/>
</dbReference>
<dbReference type="CDD" id="cd19095">
    <property type="entry name" value="AKR_PA4992-like"/>
    <property type="match status" value="1"/>
</dbReference>